<dbReference type="GO" id="GO:0003729">
    <property type="term" value="F:mRNA binding"/>
    <property type="evidence" value="ECO:0007669"/>
    <property type="project" value="TreeGrafter"/>
</dbReference>
<dbReference type="GO" id="GO:0005634">
    <property type="term" value="C:nucleus"/>
    <property type="evidence" value="ECO:0007669"/>
    <property type="project" value="TreeGrafter"/>
</dbReference>
<evidence type="ECO:0000313" key="3">
    <source>
        <dbReference type="EMBL" id="CAD7673391.1"/>
    </source>
</evidence>
<comment type="caution">
    <text evidence="3">The sequence shown here is derived from an EMBL/GenBank/DDBJ whole genome shotgun (WGS) entry which is preliminary data.</text>
</comment>
<dbReference type="AlphaFoldDB" id="A0A811Y779"/>
<protein>
    <submittedName>
        <fullName evidence="3">(raccoon dog) hypothetical protein</fullName>
    </submittedName>
</protein>
<feature type="region of interest" description="Disordered" evidence="1">
    <location>
        <begin position="95"/>
        <end position="125"/>
    </location>
</feature>
<dbReference type="GO" id="GO:0005737">
    <property type="term" value="C:cytoplasm"/>
    <property type="evidence" value="ECO:0007669"/>
    <property type="project" value="TreeGrafter"/>
</dbReference>
<dbReference type="InterPro" id="IPR054081">
    <property type="entry name" value="Lin-28A-like_Znf-CCHC_2"/>
</dbReference>
<organism evidence="3 4">
    <name type="scientific">Nyctereutes procyonoides</name>
    <name type="common">Raccoon dog</name>
    <name type="synonym">Canis procyonoides</name>
    <dbReference type="NCBI Taxonomy" id="34880"/>
    <lineage>
        <taxon>Eukaryota</taxon>
        <taxon>Metazoa</taxon>
        <taxon>Chordata</taxon>
        <taxon>Craniata</taxon>
        <taxon>Vertebrata</taxon>
        <taxon>Euteleostomi</taxon>
        <taxon>Mammalia</taxon>
        <taxon>Eutheria</taxon>
        <taxon>Laurasiatheria</taxon>
        <taxon>Carnivora</taxon>
        <taxon>Caniformia</taxon>
        <taxon>Canidae</taxon>
        <taxon>Nyctereutes</taxon>
    </lineage>
</organism>
<dbReference type="GO" id="GO:0031054">
    <property type="term" value="P:pre-miRNA processing"/>
    <property type="evidence" value="ECO:0007669"/>
    <property type="project" value="TreeGrafter"/>
</dbReference>
<feature type="domain" description="Lin-28A-like second zinc knuckle" evidence="2">
    <location>
        <begin position="74"/>
        <end position="101"/>
    </location>
</feature>
<proteinExistence type="predicted"/>
<dbReference type="Gene3D" id="4.10.60.10">
    <property type="entry name" value="Zinc finger, CCHC-type"/>
    <property type="match status" value="1"/>
</dbReference>
<dbReference type="EMBL" id="CAJHUB010000671">
    <property type="protein sequence ID" value="CAD7673391.1"/>
    <property type="molecule type" value="Genomic_DNA"/>
</dbReference>
<accession>A0A811Y779</accession>
<dbReference type="PANTHER" id="PTHR46109:SF2">
    <property type="entry name" value="PROTEIN LIN-28 HOMOLOG A"/>
    <property type="match status" value="1"/>
</dbReference>
<evidence type="ECO:0000313" key="4">
    <source>
        <dbReference type="Proteomes" id="UP000645828"/>
    </source>
</evidence>
<dbReference type="PANTHER" id="PTHR46109">
    <property type="entry name" value="PROTEIN LIN-28"/>
    <property type="match status" value="1"/>
</dbReference>
<evidence type="ECO:0000256" key="1">
    <source>
        <dbReference type="SAM" id="MobiDB-lite"/>
    </source>
</evidence>
<dbReference type="Proteomes" id="UP000645828">
    <property type="component" value="Unassembled WGS sequence"/>
</dbReference>
<keyword evidence="4" id="KW-1185">Reference proteome</keyword>
<reference evidence="3" key="1">
    <citation type="submission" date="2020-12" db="EMBL/GenBank/DDBJ databases">
        <authorList>
            <consortium name="Molecular Ecology Group"/>
        </authorList>
    </citation>
    <scope>NUCLEOTIDE SEQUENCE</scope>
    <source>
        <strain evidence="3">TBG_1078</strain>
    </source>
</reference>
<sequence>MVFIFSPIDVMCHVSQMLKEGEAMETAKGLESILVTGPGGMFCLGNKRWPKGKNMQRGRAKGDRCYNCGLPPQPKKCHFCQGISLMVASCPLKGQQVPSSQESQPTFRRKKKKRSIALPCSQRHN</sequence>
<evidence type="ECO:0000259" key="2">
    <source>
        <dbReference type="Pfam" id="PF21890"/>
    </source>
</evidence>
<gene>
    <name evidence="3" type="ORF">NYPRO_LOCUS6186</name>
</gene>
<name>A0A811Y779_NYCPR</name>
<feature type="compositionally biased region" description="Polar residues" evidence="1">
    <location>
        <begin position="96"/>
        <end position="106"/>
    </location>
</feature>
<dbReference type="InterPro" id="IPR051373">
    <property type="entry name" value="Lin-28_RNA-binding"/>
</dbReference>
<dbReference type="Pfam" id="PF21890">
    <property type="entry name" value="Lin-28A-like_zf-CCHC_2"/>
    <property type="match status" value="1"/>
</dbReference>